<dbReference type="EC" id="5.2.1.8" evidence="6"/>
<dbReference type="InterPro" id="IPR046357">
    <property type="entry name" value="PPIase_dom_sf"/>
</dbReference>
<dbReference type="FunFam" id="3.10.50.40:FF:000006">
    <property type="entry name" value="Peptidyl-prolyl cis-trans isomerase"/>
    <property type="match status" value="1"/>
</dbReference>
<organism evidence="9 10">
    <name type="scientific">Motiliproteus coralliicola</name>
    <dbReference type="NCBI Taxonomy" id="2283196"/>
    <lineage>
        <taxon>Bacteria</taxon>
        <taxon>Pseudomonadati</taxon>
        <taxon>Pseudomonadota</taxon>
        <taxon>Gammaproteobacteria</taxon>
        <taxon>Oceanospirillales</taxon>
        <taxon>Oceanospirillaceae</taxon>
        <taxon>Motiliproteus</taxon>
    </lineage>
</organism>
<dbReference type="PROSITE" id="PS50059">
    <property type="entry name" value="FKBP_PPIASE"/>
    <property type="match status" value="1"/>
</dbReference>
<sequence length="205" mass="22088">MSQAIDTVAQKVSYGIGLQMGSQLRDNNIDGLEIDLVIEGLRTAIAREASRVPNEELQAAFEELNKQMQAKAEEAAKEAEAEGLSYLEENAKRDGVVVTESGLQYEVLVEGNGAKPDVTSNVRTHYHGTFIDGRVFDSSVERNQPAEFAVGGVISGWTEALQLMGVGSKWRLVIPSKLAYGAQGAGGSIPPHSTLVFEVELLDIL</sequence>
<dbReference type="OrthoDB" id="9814548at2"/>
<feature type="domain" description="PPIase FKBP-type" evidence="8">
    <location>
        <begin position="119"/>
        <end position="205"/>
    </location>
</feature>
<evidence type="ECO:0000313" key="9">
    <source>
        <dbReference type="EMBL" id="RDE25080.1"/>
    </source>
</evidence>
<dbReference type="Proteomes" id="UP000253769">
    <property type="component" value="Unassembled WGS sequence"/>
</dbReference>
<dbReference type="InterPro" id="IPR001179">
    <property type="entry name" value="PPIase_FKBP_dom"/>
</dbReference>
<evidence type="ECO:0000256" key="4">
    <source>
        <dbReference type="ARBA" id="ARBA00023235"/>
    </source>
</evidence>
<accession>A0A369WSK3</accession>
<dbReference type="SUPFAM" id="SSF54534">
    <property type="entry name" value="FKBP-like"/>
    <property type="match status" value="1"/>
</dbReference>
<evidence type="ECO:0000256" key="5">
    <source>
        <dbReference type="PROSITE-ProRule" id="PRU00277"/>
    </source>
</evidence>
<evidence type="ECO:0000256" key="3">
    <source>
        <dbReference type="ARBA" id="ARBA00023110"/>
    </source>
</evidence>
<evidence type="ECO:0000259" key="8">
    <source>
        <dbReference type="PROSITE" id="PS50059"/>
    </source>
</evidence>
<proteinExistence type="inferred from homology"/>
<dbReference type="NCBIfam" id="NF008602">
    <property type="entry name" value="PRK11570.1"/>
    <property type="match status" value="1"/>
</dbReference>
<dbReference type="Gene3D" id="1.10.287.460">
    <property type="entry name" value="Peptidyl-prolyl cis-trans isomerase, FKBP-type, N-terminal domain"/>
    <property type="match status" value="1"/>
</dbReference>
<dbReference type="InterPro" id="IPR036944">
    <property type="entry name" value="PPIase_FKBP_N_sf"/>
</dbReference>
<name>A0A369WSK3_9GAMM</name>
<dbReference type="EMBL" id="QQOH01000001">
    <property type="protein sequence ID" value="RDE25080.1"/>
    <property type="molecule type" value="Genomic_DNA"/>
</dbReference>
<comment type="similarity">
    <text evidence="2 6">Belongs to the FKBP-type PPIase family.</text>
</comment>
<dbReference type="Pfam" id="PF00254">
    <property type="entry name" value="FKBP_C"/>
    <property type="match status" value="1"/>
</dbReference>
<dbReference type="RefSeq" id="WP_114694677.1">
    <property type="nucleotide sequence ID" value="NZ_QQOH01000001.1"/>
</dbReference>
<keyword evidence="4 5" id="KW-0413">Isomerase</keyword>
<dbReference type="Pfam" id="PF01346">
    <property type="entry name" value="FKBP_N"/>
    <property type="match status" value="1"/>
</dbReference>
<comment type="caution">
    <text evidence="9">The sequence shown here is derived from an EMBL/GenBank/DDBJ whole genome shotgun (WGS) entry which is preliminary data.</text>
</comment>
<evidence type="ECO:0000256" key="2">
    <source>
        <dbReference type="ARBA" id="ARBA00006577"/>
    </source>
</evidence>
<evidence type="ECO:0000256" key="6">
    <source>
        <dbReference type="RuleBase" id="RU003915"/>
    </source>
</evidence>
<dbReference type="GO" id="GO:0003755">
    <property type="term" value="F:peptidyl-prolyl cis-trans isomerase activity"/>
    <property type="evidence" value="ECO:0007669"/>
    <property type="project" value="UniProtKB-UniRule"/>
</dbReference>
<keyword evidence="10" id="KW-1185">Reference proteome</keyword>
<dbReference type="PANTHER" id="PTHR43811:SF23">
    <property type="entry name" value="FKBP-TYPE 22 KDA PEPTIDYL-PROLYL CIS-TRANS ISOMERASE"/>
    <property type="match status" value="1"/>
</dbReference>
<keyword evidence="3 5" id="KW-0697">Rotamase</keyword>
<keyword evidence="7" id="KW-0175">Coiled coil</keyword>
<comment type="catalytic activity">
    <reaction evidence="1 5 6">
        <text>[protein]-peptidylproline (omega=180) = [protein]-peptidylproline (omega=0)</text>
        <dbReference type="Rhea" id="RHEA:16237"/>
        <dbReference type="Rhea" id="RHEA-COMP:10747"/>
        <dbReference type="Rhea" id="RHEA-COMP:10748"/>
        <dbReference type="ChEBI" id="CHEBI:83833"/>
        <dbReference type="ChEBI" id="CHEBI:83834"/>
        <dbReference type="EC" id="5.2.1.8"/>
    </reaction>
</comment>
<dbReference type="Gene3D" id="3.10.50.40">
    <property type="match status" value="1"/>
</dbReference>
<feature type="coiled-coil region" evidence="7">
    <location>
        <begin position="54"/>
        <end position="81"/>
    </location>
</feature>
<dbReference type="AlphaFoldDB" id="A0A369WSK3"/>
<evidence type="ECO:0000313" key="10">
    <source>
        <dbReference type="Proteomes" id="UP000253769"/>
    </source>
</evidence>
<dbReference type="InterPro" id="IPR000774">
    <property type="entry name" value="PPIase_FKBP_N"/>
</dbReference>
<dbReference type="GO" id="GO:0006457">
    <property type="term" value="P:protein folding"/>
    <property type="evidence" value="ECO:0007669"/>
    <property type="project" value="InterPro"/>
</dbReference>
<evidence type="ECO:0000256" key="7">
    <source>
        <dbReference type="SAM" id="Coils"/>
    </source>
</evidence>
<protein>
    <recommendedName>
        <fullName evidence="6">Peptidyl-prolyl cis-trans isomerase</fullName>
        <ecNumber evidence="6">5.2.1.8</ecNumber>
    </recommendedName>
</protein>
<dbReference type="PANTHER" id="PTHR43811">
    <property type="entry name" value="FKBP-TYPE PEPTIDYL-PROLYL CIS-TRANS ISOMERASE FKPA"/>
    <property type="match status" value="1"/>
</dbReference>
<evidence type="ECO:0000256" key="1">
    <source>
        <dbReference type="ARBA" id="ARBA00000971"/>
    </source>
</evidence>
<reference evidence="9 10" key="1">
    <citation type="submission" date="2018-07" db="EMBL/GenBank/DDBJ databases">
        <title>Motiliproteus coralliicola sp. nov., a bacterium isolated from Coral.</title>
        <authorList>
            <person name="Wang G."/>
        </authorList>
    </citation>
    <scope>NUCLEOTIDE SEQUENCE [LARGE SCALE GENOMIC DNA]</scope>
    <source>
        <strain evidence="9 10">C34</strain>
    </source>
</reference>
<gene>
    <name evidence="9" type="ORF">DV711_05850</name>
</gene>